<keyword evidence="1" id="KW-0808">Transferase</keyword>
<comment type="caution">
    <text evidence="1">The sequence shown here is derived from an EMBL/GenBank/DDBJ whole genome shotgun (WGS) entry which is preliminary data.</text>
</comment>
<protein>
    <submittedName>
        <fullName evidence="1">Wall-associated receptor kinase</fullName>
    </submittedName>
</protein>
<name>A0AAE1YME5_9LAMI</name>
<sequence length="119" mass="12676">MYLSGTRSAFSFVHGILRTTVFRTGLLRMCPCVLDWAIGNGTCEQAKKSADFACRGNSACADSDTGLGGYRCNCLEGYEGNPYVSPGCTAIAVLVLMDTMAMAEKMVSVALLSTPNSQR</sequence>
<dbReference type="GO" id="GO:0016301">
    <property type="term" value="F:kinase activity"/>
    <property type="evidence" value="ECO:0007669"/>
    <property type="project" value="UniProtKB-KW"/>
</dbReference>
<evidence type="ECO:0000313" key="1">
    <source>
        <dbReference type="EMBL" id="KAK4432268.1"/>
    </source>
</evidence>
<dbReference type="Proteomes" id="UP001293254">
    <property type="component" value="Unassembled WGS sequence"/>
</dbReference>
<gene>
    <name evidence="1" type="ORF">Salat_0988900</name>
</gene>
<dbReference type="EMBL" id="JACGWO010000003">
    <property type="protein sequence ID" value="KAK4432268.1"/>
    <property type="molecule type" value="Genomic_DNA"/>
</dbReference>
<keyword evidence="1" id="KW-0675">Receptor</keyword>
<proteinExistence type="predicted"/>
<reference evidence="1" key="2">
    <citation type="journal article" date="2024" name="Plant">
        <title>Genomic evolution and insights into agronomic trait innovations of Sesamum species.</title>
        <authorList>
            <person name="Miao H."/>
            <person name="Wang L."/>
            <person name="Qu L."/>
            <person name="Liu H."/>
            <person name="Sun Y."/>
            <person name="Le M."/>
            <person name="Wang Q."/>
            <person name="Wei S."/>
            <person name="Zheng Y."/>
            <person name="Lin W."/>
            <person name="Duan Y."/>
            <person name="Cao H."/>
            <person name="Xiong S."/>
            <person name="Wang X."/>
            <person name="Wei L."/>
            <person name="Li C."/>
            <person name="Ma Q."/>
            <person name="Ju M."/>
            <person name="Zhao R."/>
            <person name="Li G."/>
            <person name="Mu C."/>
            <person name="Tian Q."/>
            <person name="Mei H."/>
            <person name="Zhang T."/>
            <person name="Gao T."/>
            <person name="Zhang H."/>
        </authorList>
    </citation>
    <scope>NUCLEOTIDE SEQUENCE</scope>
    <source>
        <strain evidence="1">3651</strain>
    </source>
</reference>
<keyword evidence="2" id="KW-1185">Reference proteome</keyword>
<dbReference type="PANTHER" id="PTHR33491">
    <property type="entry name" value="OSJNBA0016N04.9 PROTEIN"/>
    <property type="match status" value="1"/>
</dbReference>
<accession>A0AAE1YME5</accession>
<organism evidence="1 2">
    <name type="scientific">Sesamum alatum</name>
    <dbReference type="NCBI Taxonomy" id="300844"/>
    <lineage>
        <taxon>Eukaryota</taxon>
        <taxon>Viridiplantae</taxon>
        <taxon>Streptophyta</taxon>
        <taxon>Embryophyta</taxon>
        <taxon>Tracheophyta</taxon>
        <taxon>Spermatophyta</taxon>
        <taxon>Magnoliopsida</taxon>
        <taxon>eudicotyledons</taxon>
        <taxon>Gunneridae</taxon>
        <taxon>Pentapetalae</taxon>
        <taxon>asterids</taxon>
        <taxon>lamiids</taxon>
        <taxon>Lamiales</taxon>
        <taxon>Pedaliaceae</taxon>
        <taxon>Sesamum</taxon>
    </lineage>
</organism>
<keyword evidence="1" id="KW-0418">Kinase</keyword>
<dbReference type="AlphaFoldDB" id="A0AAE1YME5"/>
<reference evidence="1" key="1">
    <citation type="submission" date="2020-06" db="EMBL/GenBank/DDBJ databases">
        <authorList>
            <person name="Li T."/>
            <person name="Hu X."/>
            <person name="Zhang T."/>
            <person name="Song X."/>
            <person name="Zhang H."/>
            <person name="Dai N."/>
            <person name="Sheng W."/>
            <person name="Hou X."/>
            <person name="Wei L."/>
        </authorList>
    </citation>
    <scope>NUCLEOTIDE SEQUENCE</scope>
    <source>
        <strain evidence="1">3651</strain>
        <tissue evidence="1">Leaf</tissue>
    </source>
</reference>
<evidence type="ECO:0000313" key="2">
    <source>
        <dbReference type="Proteomes" id="UP001293254"/>
    </source>
</evidence>